<evidence type="ECO:0000313" key="1">
    <source>
        <dbReference type="EMBL" id="GAI30125.1"/>
    </source>
</evidence>
<name>X1NTK6_9ZZZZ</name>
<dbReference type="Gene3D" id="3.40.50.720">
    <property type="entry name" value="NAD(P)-binding Rossmann-like Domain"/>
    <property type="match status" value="1"/>
</dbReference>
<reference evidence="1" key="1">
    <citation type="journal article" date="2014" name="Front. Microbiol.">
        <title>High frequency of phylogenetically diverse reductive dehalogenase-homologous genes in deep subseafloor sedimentary metagenomes.</title>
        <authorList>
            <person name="Kawai M."/>
            <person name="Futagami T."/>
            <person name="Toyoda A."/>
            <person name="Takaki Y."/>
            <person name="Nishi S."/>
            <person name="Hori S."/>
            <person name="Arai W."/>
            <person name="Tsubouchi T."/>
            <person name="Morono Y."/>
            <person name="Uchiyama I."/>
            <person name="Ito T."/>
            <person name="Fujiyama A."/>
            <person name="Inagaki F."/>
            <person name="Takami H."/>
        </authorList>
    </citation>
    <scope>NUCLEOTIDE SEQUENCE</scope>
    <source>
        <strain evidence="1">Expedition CK06-06</strain>
    </source>
</reference>
<evidence type="ECO:0008006" key="2">
    <source>
        <dbReference type="Google" id="ProtNLM"/>
    </source>
</evidence>
<organism evidence="1">
    <name type="scientific">marine sediment metagenome</name>
    <dbReference type="NCBI Taxonomy" id="412755"/>
    <lineage>
        <taxon>unclassified sequences</taxon>
        <taxon>metagenomes</taxon>
        <taxon>ecological metagenomes</taxon>
    </lineage>
</organism>
<protein>
    <recommendedName>
        <fullName evidence="2">D-isomer specific 2-hydroxyacid dehydrogenase catalytic domain-containing protein</fullName>
    </recommendedName>
</protein>
<gene>
    <name evidence="1" type="ORF">S06H3_26597</name>
</gene>
<accession>X1NTK6</accession>
<sequence length="57" mass="6594">MTKPRVFITRIIAQEALDKIAQVTEMEVWPEELPPPYEVLREKARDAEGLVTLLSDR</sequence>
<dbReference type="SUPFAM" id="SSF52283">
    <property type="entry name" value="Formate/glycerate dehydrogenase catalytic domain-like"/>
    <property type="match status" value="1"/>
</dbReference>
<comment type="caution">
    <text evidence="1">The sequence shown here is derived from an EMBL/GenBank/DDBJ whole genome shotgun (WGS) entry which is preliminary data.</text>
</comment>
<proteinExistence type="predicted"/>
<dbReference type="EMBL" id="BARV01015386">
    <property type="protein sequence ID" value="GAI30125.1"/>
    <property type="molecule type" value="Genomic_DNA"/>
</dbReference>
<feature type="non-terminal residue" evidence="1">
    <location>
        <position position="57"/>
    </location>
</feature>
<dbReference type="AlphaFoldDB" id="X1NTK6"/>